<dbReference type="RefSeq" id="XP_009162186.1">
    <property type="nucleotide sequence ID" value="XM_009163922.1"/>
</dbReference>
<dbReference type="EMBL" id="KL596620">
    <property type="protein sequence ID" value="KER34026.1"/>
    <property type="molecule type" value="Genomic_DNA"/>
</dbReference>
<dbReference type="AlphaFoldDB" id="A0A075A3T2"/>
<dbReference type="GO" id="GO:0060271">
    <property type="term" value="P:cilium assembly"/>
    <property type="evidence" value="ECO:0007669"/>
    <property type="project" value="TreeGrafter"/>
</dbReference>
<protein>
    <recommendedName>
        <fullName evidence="6">ABC-type uncharacterized transport system domain-containing protein</fullName>
    </recommendedName>
</protein>
<dbReference type="CDD" id="cd23683">
    <property type="entry name" value="IFT52_CTD"/>
    <property type="match status" value="1"/>
</dbReference>
<dbReference type="KEGG" id="ovi:T265_00214"/>
<name>A0A075A3T2_OPIVI</name>
<dbReference type="OrthoDB" id="10259368at2759"/>
<organism evidence="4 5">
    <name type="scientific">Opisthorchis viverrini</name>
    <name type="common">Southeast Asian liver fluke</name>
    <dbReference type="NCBI Taxonomy" id="6198"/>
    <lineage>
        <taxon>Eukaryota</taxon>
        <taxon>Metazoa</taxon>
        <taxon>Spiralia</taxon>
        <taxon>Lophotrochozoa</taxon>
        <taxon>Platyhelminthes</taxon>
        <taxon>Trematoda</taxon>
        <taxon>Digenea</taxon>
        <taxon>Opisthorchiida</taxon>
        <taxon>Opisthorchiata</taxon>
        <taxon>Opisthorchiidae</taxon>
        <taxon>Opisthorchis</taxon>
    </lineage>
</organism>
<evidence type="ECO:0008006" key="6">
    <source>
        <dbReference type="Google" id="ProtNLM"/>
    </source>
</evidence>
<dbReference type="InterPro" id="IPR048643">
    <property type="entry name" value="Itf52_C"/>
</dbReference>
<keyword evidence="5" id="KW-1185">Reference proteome</keyword>
<evidence type="ECO:0000259" key="3">
    <source>
        <dbReference type="Pfam" id="PF23355"/>
    </source>
</evidence>
<dbReference type="Pfam" id="PF21178">
    <property type="entry name" value="Itf52_C"/>
    <property type="match status" value="1"/>
</dbReference>
<gene>
    <name evidence="4" type="ORF">T265_00214</name>
</gene>
<dbReference type="GO" id="GO:0005814">
    <property type="term" value="C:centriole"/>
    <property type="evidence" value="ECO:0007669"/>
    <property type="project" value="TreeGrafter"/>
</dbReference>
<dbReference type="GeneID" id="20314402"/>
<reference evidence="4 5" key="1">
    <citation type="submission" date="2013-11" db="EMBL/GenBank/DDBJ databases">
        <title>Opisthorchis viverrini - life in the bile duct.</title>
        <authorList>
            <person name="Young N.D."/>
            <person name="Nagarajan N."/>
            <person name="Lin S.J."/>
            <person name="Korhonen P.K."/>
            <person name="Jex A.R."/>
            <person name="Hall R.S."/>
            <person name="Safavi-Hemami H."/>
            <person name="Kaewkong W."/>
            <person name="Bertrand D."/>
            <person name="Gao S."/>
            <person name="Seet Q."/>
            <person name="Wongkham S."/>
            <person name="Teh B.T."/>
            <person name="Wongkham C."/>
            <person name="Intapan P.M."/>
            <person name="Maleewong W."/>
            <person name="Yang X."/>
            <person name="Hu M."/>
            <person name="Wang Z."/>
            <person name="Hofmann A."/>
            <person name="Sternberg P.W."/>
            <person name="Tan P."/>
            <person name="Wang J."/>
            <person name="Gasser R.B."/>
        </authorList>
    </citation>
    <scope>NUCLEOTIDE SEQUENCE [LARGE SCALE GENOMIC DNA]</scope>
</reference>
<dbReference type="InterPro" id="IPR039975">
    <property type="entry name" value="IFT52"/>
</dbReference>
<dbReference type="InterPro" id="IPR055460">
    <property type="entry name" value="IFT52_central"/>
</dbReference>
<dbReference type="STRING" id="6198.A0A075A3T2"/>
<evidence type="ECO:0000259" key="1">
    <source>
        <dbReference type="Pfam" id="PF21178"/>
    </source>
</evidence>
<accession>A0A075A3T2</accession>
<dbReference type="Pfam" id="PF23355">
    <property type="entry name" value="IFT52_GIFT"/>
    <property type="match status" value="1"/>
</dbReference>
<dbReference type="GO" id="GO:0005929">
    <property type="term" value="C:cilium"/>
    <property type="evidence" value="ECO:0007669"/>
    <property type="project" value="TreeGrafter"/>
</dbReference>
<dbReference type="InterPro" id="IPR055458">
    <property type="entry name" value="IFT52_GIFT"/>
</dbReference>
<sequence length="452" mass="50903">MRPPDSLINTARENTIIFNQTKKEYFTLSANFKELSKRFKTFWKFIVNKDEITLDRLNMANIFVIAGPTEKFSAAEFSVMKQYIENGGSILVLMGENGECKYPTNINFLLEQYGIMVNSDAVVRTSYFKYFHPKEALIPNGILNRYPGLLLFSKYTCFFRAMAEAANRSITNTAIEDVPHKMAMQFVYPYGSTLNVAKPAIALLSTGSVAFPLNRPVCAVYKVEGNGGGALAVVGSAAMFSDAYVTKEDNLKILEILLSYLSNDAIKLNIIDAEDPEIEPYHQVPDITSLANNLKSCLQESDELPQNFAELFNQGLFNMNLSLVPKALEAYEKLRVKHEPLSLITPQFETPLPPVQPAVFPPNFREPGPPPLELFDLDEQFSTSKARLAQVTNKCTEDDLEYFVRECGDILAVSRKIPSEKRCARVILEVIFNELVEFKKLSQEQEEACTAW</sequence>
<evidence type="ECO:0000313" key="5">
    <source>
        <dbReference type="Proteomes" id="UP000054324"/>
    </source>
</evidence>
<dbReference type="GO" id="GO:0042073">
    <property type="term" value="P:intraciliary transport"/>
    <property type="evidence" value="ECO:0007669"/>
    <property type="project" value="TreeGrafter"/>
</dbReference>
<dbReference type="PANTHER" id="PTHR12969:SF7">
    <property type="entry name" value="INTRAFLAGELLAR TRANSPORT PROTEIN 52 HOMOLOG"/>
    <property type="match status" value="1"/>
</dbReference>
<feature type="domain" description="Intraflagellar transport protein 52 C-terminal" evidence="1">
    <location>
        <begin position="381"/>
        <end position="432"/>
    </location>
</feature>
<dbReference type="Pfam" id="PF23352">
    <property type="entry name" value="IFT52_central"/>
    <property type="match status" value="1"/>
</dbReference>
<dbReference type="CTD" id="20314402"/>
<dbReference type="PANTHER" id="PTHR12969">
    <property type="entry name" value="NGD5/OSM-6/IFT52"/>
    <property type="match status" value="1"/>
</dbReference>
<proteinExistence type="predicted"/>
<feature type="domain" description="IFT52 GIFT" evidence="3">
    <location>
        <begin position="15"/>
        <end position="274"/>
    </location>
</feature>
<feature type="domain" description="IFT52 central" evidence="2">
    <location>
        <begin position="290"/>
        <end position="370"/>
    </location>
</feature>
<dbReference type="GO" id="GO:0030992">
    <property type="term" value="C:intraciliary transport particle B"/>
    <property type="evidence" value="ECO:0007669"/>
    <property type="project" value="TreeGrafter"/>
</dbReference>
<evidence type="ECO:0000313" key="4">
    <source>
        <dbReference type="EMBL" id="KER34026.1"/>
    </source>
</evidence>
<dbReference type="Gene3D" id="6.10.250.2800">
    <property type="match status" value="1"/>
</dbReference>
<dbReference type="Proteomes" id="UP000054324">
    <property type="component" value="Unassembled WGS sequence"/>
</dbReference>
<evidence type="ECO:0000259" key="2">
    <source>
        <dbReference type="Pfam" id="PF23352"/>
    </source>
</evidence>